<dbReference type="AlphaFoldDB" id="A0A6S6SML4"/>
<name>A0A6S6SML4_9BACT</name>
<sequence>MRVNNLLGKDRKKQIWVNPTRGFLGDAVEFLADMVGRTVGYQTAIAKDVDRNLQANKDLNVYLHSQAHAIAALAAINNKNGYKYTGFGAPMFNSTINKYFNTNNNLEYVFKDPGDSVSHPINIFKPWNWGSHGTQNYGEMLDEFIKKNGW</sequence>
<reference evidence="1" key="1">
    <citation type="submission" date="2020-01" db="EMBL/GenBank/DDBJ databases">
        <authorList>
            <person name="Meier V. D."/>
            <person name="Meier V D."/>
        </authorList>
    </citation>
    <scope>NUCLEOTIDE SEQUENCE</scope>
    <source>
        <strain evidence="1">HLG_WM_MAG_12</strain>
    </source>
</reference>
<evidence type="ECO:0000313" key="1">
    <source>
        <dbReference type="EMBL" id="CAA6806319.1"/>
    </source>
</evidence>
<dbReference type="EMBL" id="CACVAW010000022">
    <property type="protein sequence ID" value="CAA6806319.1"/>
    <property type="molecule type" value="Genomic_DNA"/>
</dbReference>
<proteinExistence type="predicted"/>
<accession>A0A6S6SML4</accession>
<organism evidence="1">
    <name type="scientific">uncultured Campylobacterales bacterium</name>
    <dbReference type="NCBI Taxonomy" id="352960"/>
    <lineage>
        <taxon>Bacteria</taxon>
        <taxon>Pseudomonadati</taxon>
        <taxon>Campylobacterota</taxon>
        <taxon>Epsilonproteobacteria</taxon>
        <taxon>Campylobacterales</taxon>
        <taxon>environmental samples</taxon>
    </lineage>
</organism>
<protein>
    <submittedName>
        <fullName evidence="1">Uncharacterized protein</fullName>
    </submittedName>
</protein>
<gene>
    <name evidence="1" type="ORF">HELGO_WM13569</name>
</gene>